<gene>
    <name evidence="2" type="ORF">BDV23DRAFT_181683</name>
</gene>
<organism evidence="2">
    <name type="scientific">Petromyces alliaceus</name>
    <name type="common">Aspergillus alliaceus</name>
    <dbReference type="NCBI Taxonomy" id="209559"/>
    <lineage>
        <taxon>Eukaryota</taxon>
        <taxon>Fungi</taxon>
        <taxon>Dikarya</taxon>
        <taxon>Ascomycota</taxon>
        <taxon>Pezizomycotina</taxon>
        <taxon>Eurotiomycetes</taxon>
        <taxon>Eurotiomycetidae</taxon>
        <taxon>Eurotiales</taxon>
        <taxon>Aspergillaceae</taxon>
        <taxon>Aspergillus</taxon>
        <taxon>Aspergillus subgen. Circumdati</taxon>
    </lineage>
</organism>
<feature type="compositionally biased region" description="Low complexity" evidence="1">
    <location>
        <begin position="127"/>
        <end position="145"/>
    </location>
</feature>
<protein>
    <submittedName>
        <fullName evidence="2">Uncharacterized protein</fullName>
    </submittedName>
</protein>
<feature type="region of interest" description="Disordered" evidence="1">
    <location>
        <begin position="269"/>
        <end position="334"/>
    </location>
</feature>
<feature type="region of interest" description="Disordered" evidence="1">
    <location>
        <begin position="209"/>
        <end position="243"/>
    </location>
</feature>
<evidence type="ECO:0000256" key="1">
    <source>
        <dbReference type="SAM" id="MobiDB-lite"/>
    </source>
</evidence>
<sequence length="334" mass="36222">MSLLKDLFAVPSHLNSTKPTNGRIEAIGAMDNRTDDLPWALADSFHHMALQRSDDTDSSKKINSIPDRVGSTKTTISPLQPALTPPSHISPKEPTVAMPPIVYERTGLPYPPRIRSTFDTVAQGAPSLSLDSTTTAASEPTTPSTLILTTNPSTFRETEANSSSNGGLSTKTTIAIVVPVSLSRLAIFNEHTWDYAFTPTERTSFATMIPRSPYNQSPPIPDTQSLNRELPPPPSSDSCNGAQGRFTEQVHSMYAPAGAPIALTEVNSRLHEQHASRTSQWPLSPFGDAANRDGDAVPEVSKLSDRLGTTQNRDLDDMSSISSIDDNDRWNTRS</sequence>
<proteinExistence type="predicted"/>
<name>A0A5N7CFG3_PETAA</name>
<evidence type="ECO:0000313" key="2">
    <source>
        <dbReference type="EMBL" id="KAE8392283.1"/>
    </source>
</evidence>
<dbReference type="AlphaFoldDB" id="A0A5N7CFG3"/>
<accession>A0A5N7CFG3</accession>
<feature type="region of interest" description="Disordered" evidence="1">
    <location>
        <begin position="127"/>
        <end position="149"/>
    </location>
</feature>
<dbReference type="EMBL" id="ML735238">
    <property type="protein sequence ID" value="KAE8392283.1"/>
    <property type="molecule type" value="Genomic_DNA"/>
</dbReference>
<dbReference type="Proteomes" id="UP000326877">
    <property type="component" value="Unassembled WGS sequence"/>
</dbReference>
<dbReference type="OrthoDB" id="4481153at2759"/>
<feature type="region of interest" description="Disordered" evidence="1">
    <location>
        <begin position="51"/>
        <end position="95"/>
    </location>
</feature>
<reference evidence="2" key="1">
    <citation type="submission" date="2019-04" db="EMBL/GenBank/DDBJ databases">
        <title>Friends and foes A comparative genomics studyof 23 Aspergillus species from section Flavi.</title>
        <authorList>
            <consortium name="DOE Joint Genome Institute"/>
            <person name="Kjaerbolling I."/>
            <person name="Vesth T."/>
            <person name="Frisvad J.C."/>
            <person name="Nybo J.L."/>
            <person name="Theobald S."/>
            <person name="Kildgaard S."/>
            <person name="Isbrandt T."/>
            <person name="Kuo A."/>
            <person name="Sato A."/>
            <person name="Lyhne E.K."/>
            <person name="Kogle M.E."/>
            <person name="Wiebenga A."/>
            <person name="Kun R.S."/>
            <person name="Lubbers R.J."/>
            <person name="Makela M.R."/>
            <person name="Barry K."/>
            <person name="Chovatia M."/>
            <person name="Clum A."/>
            <person name="Daum C."/>
            <person name="Haridas S."/>
            <person name="He G."/>
            <person name="LaButti K."/>
            <person name="Lipzen A."/>
            <person name="Mondo S."/>
            <person name="Riley R."/>
            <person name="Salamov A."/>
            <person name="Simmons B.A."/>
            <person name="Magnuson J.K."/>
            <person name="Henrissat B."/>
            <person name="Mortensen U.H."/>
            <person name="Larsen T.O."/>
            <person name="Devries R.P."/>
            <person name="Grigoriev I.V."/>
            <person name="Machida M."/>
            <person name="Baker S.E."/>
            <person name="Andersen M.R."/>
        </authorList>
    </citation>
    <scope>NUCLEOTIDE SEQUENCE [LARGE SCALE GENOMIC DNA]</scope>
    <source>
        <strain evidence="2">IBT 14317</strain>
    </source>
</reference>